<accession>A0A8S5QL64</accession>
<reference evidence="2" key="1">
    <citation type="journal article" date="2021" name="Proc. Natl. Acad. Sci. U.S.A.">
        <title>A Catalog of Tens of Thousands of Viruses from Human Metagenomes Reveals Hidden Associations with Chronic Diseases.</title>
        <authorList>
            <person name="Tisza M.J."/>
            <person name="Buck C.B."/>
        </authorList>
    </citation>
    <scope>NUCLEOTIDE SEQUENCE</scope>
    <source>
        <strain evidence="2">CtYsL76</strain>
    </source>
</reference>
<name>A0A8S5QL64_9CAUD</name>
<dbReference type="EMBL" id="BK015689">
    <property type="protein sequence ID" value="DAE20006.1"/>
    <property type="molecule type" value="Genomic_DNA"/>
</dbReference>
<feature type="region of interest" description="Disordered" evidence="1">
    <location>
        <begin position="99"/>
        <end position="125"/>
    </location>
</feature>
<proteinExistence type="predicted"/>
<evidence type="ECO:0000256" key="1">
    <source>
        <dbReference type="SAM" id="MobiDB-lite"/>
    </source>
</evidence>
<organism evidence="2">
    <name type="scientific">CrAss-like virus sp. ctYsL76</name>
    <dbReference type="NCBI Taxonomy" id="2826826"/>
    <lineage>
        <taxon>Viruses</taxon>
        <taxon>Duplodnaviria</taxon>
        <taxon>Heunggongvirae</taxon>
        <taxon>Uroviricota</taxon>
        <taxon>Caudoviricetes</taxon>
        <taxon>Crassvirales</taxon>
    </lineage>
</organism>
<sequence>METKQIQTNVFTDGLNTDLHPLTTPNTVLTDCINGTIITYNGNEYILQNDMGNYQLSKAKLPADYIPIGIKEYGNIVYIVSYNPLDKKCQIGSYPSPQTLFDNTPHGSKDNEQYHGIDIPTLDDE</sequence>
<protein>
    <submittedName>
        <fullName evidence="2">Uncharacterized protein</fullName>
    </submittedName>
</protein>
<evidence type="ECO:0000313" key="2">
    <source>
        <dbReference type="EMBL" id="DAE20006.1"/>
    </source>
</evidence>